<dbReference type="RefSeq" id="WP_105043777.1">
    <property type="nucleotide sequence ID" value="NZ_MQWA01000001.1"/>
</dbReference>
<dbReference type="AlphaFoldDB" id="A0A2S7U4N0"/>
<sequence length="202" mass="21544">MESRLFCLLDWGSPLPGIVSLHFPDLLPDRFGNLSWQRGETAERYRANVYEMIGSVIGGLTYTVSFDVQTDLGGENVAVADWYDVRLYAGGSQVASKLGSVTHDALFHNISFTYEGAGLAGGKDLQVEFRDVWAAGNSRTAGVIDNVKVSSGALAVPDSTTNDVALEPITNDAVTVPTINDVIPEPTSNALIGLGGLTLILR</sequence>
<organism evidence="1 2">
    <name type="scientific">Rubritalea profundi</name>
    <dbReference type="NCBI Taxonomy" id="1658618"/>
    <lineage>
        <taxon>Bacteria</taxon>
        <taxon>Pseudomonadati</taxon>
        <taxon>Verrucomicrobiota</taxon>
        <taxon>Verrucomicrobiia</taxon>
        <taxon>Verrucomicrobiales</taxon>
        <taxon>Rubritaleaceae</taxon>
        <taxon>Rubritalea</taxon>
    </lineage>
</organism>
<evidence type="ECO:0008006" key="3">
    <source>
        <dbReference type="Google" id="ProtNLM"/>
    </source>
</evidence>
<gene>
    <name evidence="1" type="ORF">BSZ32_12795</name>
</gene>
<keyword evidence="2" id="KW-1185">Reference proteome</keyword>
<name>A0A2S7U4N0_9BACT</name>
<evidence type="ECO:0000313" key="1">
    <source>
        <dbReference type="EMBL" id="PQJ29282.1"/>
    </source>
</evidence>
<evidence type="ECO:0000313" key="2">
    <source>
        <dbReference type="Proteomes" id="UP000239907"/>
    </source>
</evidence>
<comment type="caution">
    <text evidence="1">The sequence shown here is derived from an EMBL/GenBank/DDBJ whole genome shotgun (WGS) entry which is preliminary data.</text>
</comment>
<dbReference type="Proteomes" id="UP000239907">
    <property type="component" value="Unassembled WGS sequence"/>
</dbReference>
<reference evidence="1 2" key="1">
    <citation type="submission" date="2016-12" db="EMBL/GenBank/DDBJ databases">
        <title>Study of bacterial adaptation to deep sea.</title>
        <authorList>
            <person name="Song J."/>
            <person name="Yoshizawa S."/>
            <person name="Kogure K."/>
        </authorList>
    </citation>
    <scope>NUCLEOTIDE SEQUENCE [LARGE SCALE GENOMIC DNA]</scope>
    <source>
        <strain evidence="1 2">SAORIC-165</strain>
    </source>
</reference>
<proteinExistence type="predicted"/>
<dbReference type="EMBL" id="MQWA01000001">
    <property type="protein sequence ID" value="PQJ29282.1"/>
    <property type="molecule type" value="Genomic_DNA"/>
</dbReference>
<protein>
    <recommendedName>
        <fullName evidence="3">PEP-CTERM protein-sorting domain-containing protein</fullName>
    </recommendedName>
</protein>
<accession>A0A2S7U4N0</accession>